<keyword evidence="1" id="KW-0472">Membrane</keyword>
<accession>A0ABQ5R2E5</accession>
<evidence type="ECO:0000313" key="3">
    <source>
        <dbReference type="Proteomes" id="UP001144280"/>
    </source>
</evidence>
<evidence type="ECO:0000256" key="1">
    <source>
        <dbReference type="SAM" id="Phobius"/>
    </source>
</evidence>
<feature type="transmembrane region" description="Helical" evidence="1">
    <location>
        <begin position="20"/>
        <end position="43"/>
    </location>
</feature>
<comment type="caution">
    <text evidence="2">The sequence shown here is derived from an EMBL/GenBank/DDBJ whole genome shotgun (WGS) entry which is preliminary data.</text>
</comment>
<proteinExistence type="predicted"/>
<dbReference type="EMBL" id="BSDI01000038">
    <property type="protein sequence ID" value="GLI00901.1"/>
    <property type="molecule type" value="Genomic_DNA"/>
</dbReference>
<feature type="transmembrane region" description="Helical" evidence="1">
    <location>
        <begin position="55"/>
        <end position="76"/>
    </location>
</feature>
<keyword evidence="1" id="KW-1133">Transmembrane helix</keyword>
<gene>
    <name evidence="2" type="ORF">Pa4123_61770</name>
</gene>
<evidence type="ECO:0000313" key="2">
    <source>
        <dbReference type="EMBL" id="GLI00901.1"/>
    </source>
</evidence>
<dbReference type="RefSeq" id="WP_281901530.1">
    <property type="nucleotide sequence ID" value="NZ_BSDI01000038.1"/>
</dbReference>
<name>A0ABQ5R2E5_9ACTN</name>
<evidence type="ECO:0008006" key="4">
    <source>
        <dbReference type="Google" id="ProtNLM"/>
    </source>
</evidence>
<protein>
    <recommendedName>
        <fullName evidence="4">SMODS-associated and fused to various effectors domain-containing protein</fullName>
    </recommendedName>
</protein>
<reference evidence="2" key="1">
    <citation type="submission" date="2022-12" db="EMBL/GenBank/DDBJ databases">
        <title>New Phytohabitans aurantiacus sp. RD004123 nov., an actinomycete isolated from soil.</title>
        <authorList>
            <person name="Triningsih D.W."/>
            <person name="Harunari E."/>
            <person name="Igarashi Y."/>
        </authorList>
    </citation>
    <scope>NUCLEOTIDE SEQUENCE</scope>
    <source>
        <strain evidence="2">RD004123</strain>
    </source>
</reference>
<keyword evidence="1" id="KW-0812">Transmembrane</keyword>
<sequence>MTAPWAATTRWWRHVGGTLLVATANFAVATALAGTVALLGLVVEDSLPVTGQREFSTARVLLLGVALVALFAAVVWRGSVYRRTGTLFYVRLIDGALSDWHVALVRVASRRRMSLRSVTRWVDLPSSTRNGTIDLVNTCTEVAAALEAVVNSDRDDTAYTISPNMPWPAAVAIGAELPIVDSLRLLELRGRPDSSSDDVAEISFRLAPPTGDTALPGATTHLTTGSRVGLLLVFTSRGLYPHTVFDGMDVGEFYKLDPASLGITRHAGTDLTGAQLAALAQALPPAVAAIKQAARDRELVIAAALPKTLAMALGWGLAQGQCRFFAGTHLMHCVDNESGRCVPMRVHPAQPASSKND</sequence>
<keyword evidence="3" id="KW-1185">Reference proteome</keyword>
<dbReference type="Proteomes" id="UP001144280">
    <property type="component" value="Unassembled WGS sequence"/>
</dbReference>
<organism evidence="2 3">
    <name type="scientific">Phytohabitans aurantiacus</name>
    <dbReference type="NCBI Taxonomy" id="3016789"/>
    <lineage>
        <taxon>Bacteria</taxon>
        <taxon>Bacillati</taxon>
        <taxon>Actinomycetota</taxon>
        <taxon>Actinomycetes</taxon>
        <taxon>Micromonosporales</taxon>
        <taxon>Micromonosporaceae</taxon>
    </lineage>
</organism>